<proteinExistence type="inferred from homology"/>
<dbReference type="GO" id="GO:0005829">
    <property type="term" value="C:cytosol"/>
    <property type="evidence" value="ECO:0007669"/>
    <property type="project" value="TreeGrafter"/>
</dbReference>
<sequence>MAGFGQVITAMVTPMDRALAVDYDRAAALAKRLVDAGSDGLVVSGTTGEAPTLTDDEKIRLFRAVREAVGPRAKVIAGTGTYDTAHSIHLTREAERAGCDGVLLVNPYYNKPSQEGLYRHFKAVAESTSLPVMLYNIQGRTSVNCEPATIARLAEVPNIVAVKEASGSLDQMSQIRKLTRPEFLLYSGDDSLTLPLLAVGGTGVVSVASHLAGREIKAMIQAFQAGDIRQAQTLHFRLWPLFKVLFITTNPVPVKAALALSGFDVGGLRLPLVDATAKEREAIGAVLKELALIPVAA</sequence>
<dbReference type="InterPro" id="IPR013785">
    <property type="entry name" value="Aldolase_TIM"/>
</dbReference>
<evidence type="ECO:0000256" key="6">
    <source>
        <dbReference type="ARBA" id="ARBA00022605"/>
    </source>
</evidence>
<keyword evidence="10 12" id="KW-0704">Schiff base</keyword>
<dbReference type="Pfam" id="PF00701">
    <property type="entry name" value="DHDPS"/>
    <property type="match status" value="1"/>
</dbReference>
<dbReference type="InterPro" id="IPR020624">
    <property type="entry name" value="Schiff_base-form_aldolases_CS"/>
</dbReference>
<dbReference type="InterPro" id="IPR002220">
    <property type="entry name" value="DapA-like"/>
</dbReference>
<feature type="site" description="Part of a proton relay during catalysis" evidence="12">
    <location>
        <position position="46"/>
    </location>
</feature>
<dbReference type="SMART" id="SM01130">
    <property type="entry name" value="DHDPS"/>
    <property type="match status" value="1"/>
</dbReference>
<dbReference type="EC" id="4.3.3.7" evidence="4 12"/>
<dbReference type="PROSITE" id="PS00665">
    <property type="entry name" value="DHDPS_1"/>
    <property type="match status" value="1"/>
</dbReference>
<comment type="pathway">
    <text evidence="2 12">Amino-acid biosynthesis; L-lysine biosynthesis via DAP pathway; (S)-tetrahydrodipicolinate from L-aspartate: step 3/4.</text>
</comment>
<evidence type="ECO:0000256" key="8">
    <source>
        <dbReference type="ARBA" id="ARBA00023154"/>
    </source>
</evidence>
<comment type="similarity">
    <text evidence="3 12 13">Belongs to the DapA family.</text>
</comment>
<reference evidence="16 17" key="1">
    <citation type="journal article" date="2019" name="Nat. Microbiol.">
        <title>Mediterranean grassland soil C-N compound turnover is dependent on rainfall and depth, and is mediated by genomically divergent microorganisms.</title>
        <authorList>
            <person name="Diamond S."/>
            <person name="Andeer P.F."/>
            <person name="Li Z."/>
            <person name="Crits-Christoph A."/>
            <person name="Burstein D."/>
            <person name="Anantharaman K."/>
            <person name="Lane K.R."/>
            <person name="Thomas B.C."/>
            <person name="Pan C."/>
            <person name="Northen T.R."/>
            <person name="Banfield J.F."/>
        </authorList>
    </citation>
    <scope>NUCLEOTIDE SEQUENCE [LARGE SCALE GENOMIC DNA]</scope>
    <source>
        <strain evidence="16">NP_7</strain>
    </source>
</reference>
<dbReference type="NCBIfam" id="TIGR00674">
    <property type="entry name" value="dapA"/>
    <property type="match status" value="1"/>
</dbReference>
<feature type="active site" description="Schiff-base intermediate with substrate" evidence="12 14">
    <location>
        <position position="163"/>
    </location>
</feature>
<comment type="caution">
    <text evidence="16">The sequence shown here is derived from an EMBL/GenBank/DDBJ whole genome shotgun (WGS) entry which is preliminary data.</text>
</comment>
<comment type="subcellular location">
    <subcellularLocation>
        <location evidence="12">Cytoplasm</location>
    </subcellularLocation>
</comment>
<dbReference type="PANTHER" id="PTHR12128:SF66">
    <property type="entry name" value="4-HYDROXY-2-OXOGLUTARATE ALDOLASE, MITOCHONDRIAL"/>
    <property type="match status" value="1"/>
</dbReference>
<evidence type="ECO:0000256" key="1">
    <source>
        <dbReference type="ARBA" id="ARBA00003294"/>
    </source>
</evidence>
<evidence type="ECO:0000256" key="12">
    <source>
        <dbReference type="HAMAP-Rule" id="MF_00418"/>
    </source>
</evidence>
<dbReference type="GO" id="GO:0019877">
    <property type="term" value="P:diaminopimelate biosynthetic process"/>
    <property type="evidence" value="ECO:0007669"/>
    <property type="project" value="UniProtKB-UniRule"/>
</dbReference>
<name>A0A537JDX8_9BACT</name>
<dbReference type="Gene3D" id="3.20.20.70">
    <property type="entry name" value="Aldolase class I"/>
    <property type="match status" value="1"/>
</dbReference>
<feature type="binding site" evidence="12 15">
    <location>
        <position position="205"/>
    </location>
    <ligand>
        <name>pyruvate</name>
        <dbReference type="ChEBI" id="CHEBI:15361"/>
    </ligand>
</feature>
<dbReference type="UniPathway" id="UPA00034">
    <property type="reaction ID" value="UER00017"/>
</dbReference>
<evidence type="ECO:0000256" key="2">
    <source>
        <dbReference type="ARBA" id="ARBA00005120"/>
    </source>
</evidence>
<protein>
    <recommendedName>
        <fullName evidence="4 12">4-hydroxy-tetrahydrodipicolinate synthase</fullName>
        <shortName evidence="12">HTPA synthase</shortName>
        <ecNumber evidence="4 12">4.3.3.7</ecNumber>
    </recommendedName>
</protein>
<keyword evidence="6 12" id="KW-0028">Amino-acid biosynthesis</keyword>
<dbReference type="EMBL" id="VBAO01000158">
    <property type="protein sequence ID" value="TMI81749.1"/>
    <property type="molecule type" value="Genomic_DNA"/>
</dbReference>
<evidence type="ECO:0000256" key="3">
    <source>
        <dbReference type="ARBA" id="ARBA00007592"/>
    </source>
</evidence>
<dbReference type="CDD" id="cd00950">
    <property type="entry name" value="DHDPS"/>
    <property type="match status" value="1"/>
</dbReference>
<evidence type="ECO:0000256" key="11">
    <source>
        <dbReference type="ARBA" id="ARBA00047836"/>
    </source>
</evidence>
<comment type="catalytic activity">
    <reaction evidence="11 12">
        <text>L-aspartate 4-semialdehyde + pyruvate = (2S,4S)-4-hydroxy-2,3,4,5-tetrahydrodipicolinate + H2O + H(+)</text>
        <dbReference type="Rhea" id="RHEA:34171"/>
        <dbReference type="ChEBI" id="CHEBI:15361"/>
        <dbReference type="ChEBI" id="CHEBI:15377"/>
        <dbReference type="ChEBI" id="CHEBI:15378"/>
        <dbReference type="ChEBI" id="CHEBI:67139"/>
        <dbReference type="ChEBI" id="CHEBI:537519"/>
        <dbReference type="EC" id="4.3.3.7"/>
    </reaction>
</comment>
<accession>A0A537JDX8</accession>
<evidence type="ECO:0000313" key="17">
    <source>
        <dbReference type="Proteomes" id="UP000320048"/>
    </source>
</evidence>
<dbReference type="PIRSF" id="PIRSF001365">
    <property type="entry name" value="DHDPS"/>
    <property type="match status" value="1"/>
</dbReference>
<dbReference type="SUPFAM" id="SSF51569">
    <property type="entry name" value="Aldolase"/>
    <property type="match status" value="1"/>
</dbReference>
<dbReference type="GO" id="GO:0008840">
    <property type="term" value="F:4-hydroxy-tetrahydrodipicolinate synthase activity"/>
    <property type="evidence" value="ECO:0007669"/>
    <property type="project" value="UniProtKB-UniRule"/>
</dbReference>
<dbReference type="AlphaFoldDB" id="A0A537JDX8"/>
<evidence type="ECO:0000256" key="4">
    <source>
        <dbReference type="ARBA" id="ARBA00012086"/>
    </source>
</evidence>
<evidence type="ECO:0000256" key="7">
    <source>
        <dbReference type="ARBA" id="ARBA00022915"/>
    </source>
</evidence>
<feature type="binding site" evidence="12 15">
    <location>
        <position position="47"/>
    </location>
    <ligand>
        <name>pyruvate</name>
        <dbReference type="ChEBI" id="CHEBI:15361"/>
    </ligand>
</feature>
<evidence type="ECO:0000256" key="13">
    <source>
        <dbReference type="PIRNR" id="PIRNR001365"/>
    </source>
</evidence>
<dbReference type="GO" id="GO:0009089">
    <property type="term" value="P:lysine biosynthetic process via diaminopimelate"/>
    <property type="evidence" value="ECO:0007669"/>
    <property type="project" value="UniProtKB-UniRule"/>
</dbReference>
<dbReference type="PANTHER" id="PTHR12128">
    <property type="entry name" value="DIHYDRODIPICOLINATE SYNTHASE"/>
    <property type="match status" value="1"/>
</dbReference>
<dbReference type="Proteomes" id="UP000320048">
    <property type="component" value="Unassembled WGS sequence"/>
</dbReference>
<evidence type="ECO:0000256" key="5">
    <source>
        <dbReference type="ARBA" id="ARBA00022490"/>
    </source>
</evidence>
<evidence type="ECO:0000313" key="16">
    <source>
        <dbReference type="EMBL" id="TMI81749.1"/>
    </source>
</evidence>
<feature type="site" description="Part of a proton relay during catalysis" evidence="12">
    <location>
        <position position="109"/>
    </location>
</feature>
<organism evidence="16 17">
    <name type="scientific">Candidatus Segetimicrobium genomatis</name>
    <dbReference type="NCBI Taxonomy" id="2569760"/>
    <lineage>
        <taxon>Bacteria</taxon>
        <taxon>Bacillati</taxon>
        <taxon>Candidatus Sysuimicrobiota</taxon>
        <taxon>Candidatus Sysuimicrobiia</taxon>
        <taxon>Candidatus Sysuimicrobiales</taxon>
        <taxon>Candidatus Segetimicrobiaceae</taxon>
        <taxon>Candidatus Segetimicrobium</taxon>
    </lineage>
</organism>
<comment type="caution">
    <text evidence="12">Was originally thought to be a dihydrodipicolinate synthase (DHDPS), catalyzing the condensation of (S)-aspartate-beta-semialdehyde [(S)-ASA] and pyruvate to dihydrodipicolinate (DHDP). However, it was shown in E.coli that the product of the enzymatic reaction is not dihydrodipicolinate but in fact (4S)-4-hydroxy-2,3,4,5-tetrahydro-(2S)-dipicolinic acid (HTPA), and that the consecutive dehydration reaction leading to DHDP is not spontaneous but catalyzed by DapB.</text>
</comment>
<keyword evidence="7 12" id="KW-0220">Diaminopimelate biosynthesis</keyword>
<comment type="subunit">
    <text evidence="12">Homotetramer; dimer of dimers.</text>
</comment>
<dbReference type="HAMAP" id="MF_00418">
    <property type="entry name" value="DapA"/>
    <property type="match status" value="1"/>
</dbReference>
<evidence type="ECO:0000256" key="10">
    <source>
        <dbReference type="ARBA" id="ARBA00023270"/>
    </source>
</evidence>
<keyword evidence="9 12" id="KW-0456">Lyase</keyword>
<keyword evidence="8 12" id="KW-0457">Lysine biosynthesis</keyword>
<evidence type="ECO:0000256" key="9">
    <source>
        <dbReference type="ARBA" id="ARBA00023239"/>
    </source>
</evidence>
<dbReference type="PRINTS" id="PR00146">
    <property type="entry name" value="DHPICSNTHASE"/>
</dbReference>
<dbReference type="InterPro" id="IPR005263">
    <property type="entry name" value="DapA"/>
</dbReference>
<comment type="function">
    <text evidence="1 12">Catalyzes the condensation of (S)-aspartate-beta-semialdehyde [(S)-ASA] and pyruvate to 4-hydroxy-tetrahydrodipicolinate (HTPA).</text>
</comment>
<evidence type="ECO:0000256" key="14">
    <source>
        <dbReference type="PIRSR" id="PIRSR001365-1"/>
    </source>
</evidence>
<evidence type="ECO:0000256" key="15">
    <source>
        <dbReference type="PIRSR" id="PIRSR001365-2"/>
    </source>
</evidence>
<gene>
    <name evidence="12 16" type="primary">dapA</name>
    <name evidence="16" type="ORF">E6H04_06035</name>
</gene>
<feature type="active site" description="Proton donor/acceptor" evidence="12 14">
    <location>
        <position position="135"/>
    </location>
</feature>
<keyword evidence="5 12" id="KW-0963">Cytoplasm</keyword>